<dbReference type="Pfam" id="PF00014">
    <property type="entry name" value="Kunitz_BPTI"/>
    <property type="match status" value="1"/>
</dbReference>
<reference evidence="4" key="1">
    <citation type="journal article" date="2015" name="Nat. Genet.">
        <title>The genome and transcriptome of the zoonotic hookworm Ancylostoma ceylanicum identify infection-specific gene families.</title>
        <authorList>
            <person name="Schwarz E.M."/>
            <person name="Hu Y."/>
            <person name="Antoshechkin I."/>
            <person name="Miller M.M."/>
            <person name="Sternberg P.W."/>
            <person name="Aroian R.V."/>
        </authorList>
    </citation>
    <scope>NUCLEOTIDE SEQUENCE</scope>
    <source>
        <strain evidence="4">HY135</strain>
    </source>
</reference>
<feature type="chain" id="PRO_5001491636" description="BPTI/Kunitz inhibitor domain-containing protein" evidence="1">
    <location>
        <begin position="18"/>
        <end position="80"/>
    </location>
</feature>
<keyword evidence="1" id="KW-0732">Signal</keyword>
<proteinExistence type="predicted"/>
<evidence type="ECO:0000313" key="4">
    <source>
        <dbReference type="Proteomes" id="UP000024635"/>
    </source>
</evidence>
<dbReference type="InterPro" id="IPR036880">
    <property type="entry name" value="Kunitz_BPTI_sf"/>
</dbReference>
<gene>
    <name evidence="3" type="primary">Acey_s0504.g2650</name>
    <name evidence="3" type="ORF">Y032_0504g2650</name>
</gene>
<dbReference type="InterPro" id="IPR002223">
    <property type="entry name" value="Kunitz_BPTI"/>
</dbReference>
<dbReference type="Gene3D" id="4.10.410.10">
    <property type="entry name" value="Pancreatic trypsin inhibitor Kunitz domain"/>
    <property type="match status" value="1"/>
</dbReference>
<feature type="domain" description="BPTI/Kunitz inhibitor" evidence="2">
    <location>
        <begin position="32"/>
        <end position="79"/>
    </location>
</feature>
<organism evidence="3 4">
    <name type="scientific">Ancylostoma ceylanicum</name>
    <dbReference type="NCBI Taxonomy" id="53326"/>
    <lineage>
        <taxon>Eukaryota</taxon>
        <taxon>Metazoa</taxon>
        <taxon>Ecdysozoa</taxon>
        <taxon>Nematoda</taxon>
        <taxon>Chromadorea</taxon>
        <taxon>Rhabditida</taxon>
        <taxon>Rhabditina</taxon>
        <taxon>Rhabditomorpha</taxon>
        <taxon>Strongyloidea</taxon>
        <taxon>Ancylostomatidae</taxon>
        <taxon>Ancylostomatinae</taxon>
        <taxon>Ancylostoma</taxon>
    </lineage>
</organism>
<name>A0A016WTG8_9BILA</name>
<evidence type="ECO:0000313" key="3">
    <source>
        <dbReference type="EMBL" id="EYC43084.1"/>
    </source>
</evidence>
<comment type="caution">
    <text evidence="3">The sequence shown here is derived from an EMBL/GenBank/DDBJ whole genome shotgun (WGS) entry which is preliminary data.</text>
</comment>
<evidence type="ECO:0000259" key="2">
    <source>
        <dbReference type="Pfam" id="PF00014"/>
    </source>
</evidence>
<feature type="signal peptide" evidence="1">
    <location>
        <begin position="1"/>
        <end position="17"/>
    </location>
</feature>
<dbReference type="GO" id="GO:0004867">
    <property type="term" value="F:serine-type endopeptidase inhibitor activity"/>
    <property type="evidence" value="ECO:0007669"/>
    <property type="project" value="InterPro"/>
</dbReference>
<dbReference type="AlphaFoldDB" id="A0A016WTG8"/>
<sequence length="80" mass="9335">MKLSVFILFVVIYCCAAVPQEKCLAGEPHTDNTVGECTFFYATYYYYDQRTGKCKSFWDCFPIGENLFNTHEECRKTCMN</sequence>
<evidence type="ECO:0000256" key="1">
    <source>
        <dbReference type="SAM" id="SignalP"/>
    </source>
</evidence>
<protein>
    <recommendedName>
        <fullName evidence="2">BPTI/Kunitz inhibitor domain-containing protein</fullName>
    </recommendedName>
</protein>
<accession>A0A016WTG8</accession>
<dbReference type="SUPFAM" id="SSF57362">
    <property type="entry name" value="BPTI-like"/>
    <property type="match status" value="1"/>
</dbReference>
<keyword evidence="4" id="KW-1185">Reference proteome</keyword>
<dbReference type="EMBL" id="JARK01000104">
    <property type="protein sequence ID" value="EYC43084.1"/>
    <property type="molecule type" value="Genomic_DNA"/>
</dbReference>
<dbReference type="Proteomes" id="UP000024635">
    <property type="component" value="Unassembled WGS sequence"/>
</dbReference>